<dbReference type="EMBL" id="SMJZ01000081">
    <property type="protein sequence ID" value="TDC04811.1"/>
    <property type="molecule type" value="Genomic_DNA"/>
</dbReference>
<evidence type="ECO:0000313" key="1">
    <source>
        <dbReference type="EMBL" id="TDC04811.1"/>
    </source>
</evidence>
<gene>
    <name evidence="1" type="ORF">E1267_21470</name>
</gene>
<accession>A0A4R4N7G6</accession>
<name>A0A4R4N7G6_9ACTN</name>
<dbReference type="InterPro" id="IPR013078">
    <property type="entry name" value="His_Pase_superF_clade-1"/>
</dbReference>
<evidence type="ECO:0000313" key="2">
    <source>
        <dbReference type="Proteomes" id="UP000295157"/>
    </source>
</evidence>
<reference evidence="1 2" key="1">
    <citation type="submission" date="2019-02" db="EMBL/GenBank/DDBJ databases">
        <title>Draft genome sequences of novel Actinobacteria.</title>
        <authorList>
            <person name="Sahin N."/>
            <person name="Ay H."/>
            <person name="Saygin H."/>
        </authorList>
    </citation>
    <scope>NUCLEOTIDE SEQUENCE [LARGE SCALE GENOMIC DNA]</scope>
    <source>
        <strain evidence="1 2">KC201</strain>
    </source>
</reference>
<dbReference type="InterPro" id="IPR029033">
    <property type="entry name" value="His_PPase_superfam"/>
</dbReference>
<dbReference type="Gene3D" id="3.40.50.1240">
    <property type="entry name" value="Phosphoglycerate mutase-like"/>
    <property type="match status" value="1"/>
</dbReference>
<dbReference type="OrthoDB" id="7502553at2"/>
<dbReference type="Pfam" id="PF00300">
    <property type="entry name" value="His_Phos_1"/>
    <property type="match status" value="1"/>
</dbReference>
<organism evidence="1 2">
    <name type="scientific">Nonomuraea longispora</name>
    <dbReference type="NCBI Taxonomy" id="1848320"/>
    <lineage>
        <taxon>Bacteria</taxon>
        <taxon>Bacillati</taxon>
        <taxon>Actinomycetota</taxon>
        <taxon>Actinomycetes</taxon>
        <taxon>Streptosporangiales</taxon>
        <taxon>Streptosporangiaceae</taxon>
        <taxon>Nonomuraea</taxon>
    </lineage>
</organism>
<dbReference type="SUPFAM" id="SSF53254">
    <property type="entry name" value="Phosphoglycerate mutase-like"/>
    <property type="match status" value="1"/>
</dbReference>
<keyword evidence="2" id="KW-1185">Reference proteome</keyword>
<sequence>MLFVRHATTPGMRAARFPADEDADTADLARAAALSPAVAGVVAWAAPAPAALQTAAALGLDARVVPALAEADCGRWRGLPYERVAREEPDELASWLADPHAAPHGGESRAARAVRVAAWLDSVREEPGGVVVCDAGAIRAVLGHALGLDPSSAGRFDLAPLSTTELAVTREGWRVAHVNRKVLF</sequence>
<dbReference type="RefSeq" id="WP_132334384.1">
    <property type="nucleotide sequence ID" value="NZ_SMJZ01000081.1"/>
</dbReference>
<dbReference type="Proteomes" id="UP000295157">
    <property type="component" value="Unassembled WGS sequence"/>
</dbReference>
<proteinExistence type="predicted"/>
<comment type="caution">
    <text evidence="1">The sequence shown here is derived from an EMBL/GenBank/DDBJ whole genome shotgun (WGS) entry which is preliminary data.</text>
</comment>
<protein>
    <submittedName>
        <fullName evidence="1">Histidine phosphatase family protein</fullName>
    </submittedName>
</protein>
<dbReference type="AlphaFoldDB" id="A0A4R4N7G6"/>